<keyword evidence="10" id="KW-0539">Nucleus</keyword>
<reference evidence="19" key="2">
    <citation type="submission" date="2023-11" db="UniProtKB">
        <authorList>
            <consortium name="WormBaseParasite"/>
        </authorList>
    </citation>
    <scope>IDENTIFICATION</scope>
</reference>
<evidence type="ECO:0000256" key="12">
    <source>
        <dbReference type="ARBA" id="ARBA00093423"/>
    </source>
</evidence>
<keyword evidence="5" id="KW-0808">Transferase</keyword>
<comment type="subcellular location">
    <subcellularLocation>
        <location evidence="2">Cytoplasm</location>
    </subcellularLocation>
    <subcellularLocation>
        <location evidence="1">Nucleus</location>
    </subcellularLocation>
</comment>
<evidence type="ECO:0000256" key="10">
    <source>
        <dbReference type="ARBA" id="ARBA00023242"/>
    </source>
</evidence>
<dbReference type="GO" id="GO:0042826">
    <property type="term" value="F:histone deacetylase binding"/>
    <property type="evidence" value="ECO:0007669"/>
    <property type="project" value="TreeGrafter"/>
</dbReference>
<evidence type="ECO:0000259" key="17">
    <source>
        <dbReference type="PROSITE" id="PS50865"/>
    </source>
</evidence>
<accession>A0AA85KBK2</accession>
<reference evidence="18" key="1">
    <citation type="submission" date="2022-06" db="EMBL/GenBank/DDBJ databases">
        <authorList>
            <person name="Berger JAMES D."/>
            <person name="Berger JAMES D."/>
        </authorList>
    </citation>
    <scope>NUCLEOTIDE SEQUENCE [LARGE SCALE GENOMIC DNA]</scope>
</reference>
<dbReference type="PANTHER" id="PTHR46165:SF2">
    <property type="entry name" value="SET AND MYND DOMAIN-CONTAINING PROTEIN 4"/>
    <property type="match status" value="1"/>
</dbReference>
<dbReference type="InterPro" id="IPR052097">
    <property type="entry name" value="SET-MYND_domain_protein"/>
</dbReference>
<dbReference type="Pfam" id="PF00856">
    <property type="entry name" value="SET"/>
    <property type="match status" value="1"/>
</dbReference>
<evidence type="ECO:0000256" key="3">
    <source>
        <dbReference type="ARBA" id="ARBA00022490"/>
    </source>
</evidence>
<evidence type="ECO:0000256" key="7">
    <source>
        <dbReference type="ARBA" id="ARBA00022723"/>
    </source>
</evidence>
<evidence type="ECO:0000256" key="15">
    <source>
        <dbReference type="PROSITE-ProRule" id="PRU00134"/>
    </source>
</evidence>
<dbReference type="PROSITE" id="PS50280">
    <property type="entry name" value="SET"/>
    <property type="match status" value="1"/>
</dbReference>
<comment type="catalytic activity">
    <reaction evidence="11">
        <text>L-lysyl-[protein] + S-adenosyl-L-methionine = N(6)-methyl-L-lysyl-[protein] + S-adenosyl-L-homocysteine + H(+)</text>
        <dbReference type="Rhea" id="RHEA:51736"/>
        <dbReference type="Rhea" id="RHEA-COMP:9752"/>
        <dbReference type="Rhea" id="RHEA-COMP:13053"/>
        <dbReference type="ChEBI" id="CHEBI:15378"/>
        <dbReference type="ChEBI" id="CHEBI:29969"/>
        <dbReference type="ChEBI" id="CHEBI:57856"/>
        <dbReference type="ChEBI" id="CHEBI:59789"/>
        <dbReference type="ChEBI" id="CHEBI:61929"/>
    </reaction>
</comment>
<evidence type="ECO:0000256" key="9">
    <source>
        <dbReference type="ARBA" id="ARBA00022833"/>
    </source>
</evidence>
<feature type="domain" description="SET" evidence="16">
    <location>
        <begin position="276"/>
        <end position="644"/>
    </location>
</feature>
<sequence>MVTPNTTDFYRFCDLVMESVGEMSPPLYNLPWLPGFDECNTDYERIKMFMSMPFLKDYKITMSDQHSAKKNDSTAKRKREQGNEAWRANKISLALRCYTESIFFADSCEEKALGYGNRSCVLSRIGVHEAVLQDIDLAIKHNFPIDRRPRLLIRRAQSLYELGRDKDALKEYDDCLELIKSENISLPSGLAKVIQQGRKNCLHRKQKDVIEDSANQASTIPFFVHEVNVLTPKNEVNHQSKLVKIDNNIPVNDDKNSENSRMHSRLMHPLHAQNPPAVKLNWNDEYGWHIVAARTIKPGELLISDIPYSCRLQYDRLLLNCYRCSKRCINLISCRKCTQVGFCSETCEQAAWDPLWSSDSKLPPTITNPCLPSHYFECGLVDRLLLDDYAGWKRLRKTLSSKLTTFKEKCKVFIDKLPDDDIIGGPNISWLSFALLARTSPTTLLELIKTSLDKLSCQVDSSQVHKELLSFTGHRVVPQKGWDDYMSIAWLITNSDKRKSSDLWQRCVAAVYLTFCLEAGGYPLQREDNIPENHHSISSLLPFTWAATCILHHLQCVSSNGHSLSQPEYIVSEEISSQQFTEPPGIDLNLLSSIELSTGLYPVLSLINHSCDPNVSNVTQSEFQCSVYSLRPIQCNEVIYGNYGLHYAIHSLAERQNSLQSQYHFQCTCTACLNDWSGMNGNIMRMMDAPLKCFTCSGAIVSNALKTSVSSNNNKVDLTKVGQLCCCSQQIQMKSISRFQKLFFNDLLSKFDTIPLSFQKTSPNEITDKFLNKFIAYTTRMLATDCLYGILPRPCIHLDWLQELLKQLFDLQHTSWSYESEIIRSAF</sequence>
<feature type="domain" description="MYND-type" evidence="17">
    <location>
        <begin position="321"/>
        <end position="378"/>
    </location>
</feature>
<evidence type="ECO:0000256" key="13">
    <source>
        <dbReference type="ARBA" id="ARBA00093635"/>
    </source>
</evidence>
<comment type="function">
    <text evidence="12">Protein-lysine N-methyltransferase. Monomethylates PRMT5, modulating its transcriptional activity. May also act as a histone methyltransferase. Plays a critical role in cardiac development. Acts as a key epigenetic regulator of gene expression during cardiac development via its dual activities as a methyltransferase and negative regulator of HDAC1.</text>
</comment>
<keyword evidence="4" id="KW-0489">Methyltransferase</keyword>
<dbReference type="SUPFAM" id="SSF48452">
    <property type="entry name" value="TPR-like"/>
    <property type="match status" value="1"/>
</dbReference>
<keyword evidence="9" id="KW-0862">Zinc</keyword>
<evidence type="ECO:0000256" key="6">
    <source>
        <dbReference type="ARBA" id="ARBA00022691"/>
    </source>
</evidence>
<dbReference type="InterPro" id="IPR002893">
    <property type="entry name" value="Znf_MYND"/>
</dbReference>
<keyword evidence="6" id="KW-0949">S-adenosyl-L-methionine</keyword>
<evidence type="ECO:0000256" key="11">
    <source>
        <dbReference type="ARBA" id="ARBA00048985"/>
    </source>
</evidence>
<evidence type="ECO:0000313" key="18">
    <source>
        <dbReference type="Proteomes" id="UP000050795"/>
    </source>
</evidence>
<dbReference type="GO" id="GO:0005737">
    <property type="term" value="C:cytoplasm"/>
    <property type="evidence" value="ECO:0007669"/>
    <property type="project" value="UniProtKB-SubCell"/>
</dbReference>
<evidence type="ECO:0000256" key="8">
    <source>
        <dbReference type="ARBA" id="ARBA00022771"/>
    </source>
</evidence>
<evidence type="ECO:0000256" key="1">
    <source>
        <dbReference type="ARBA" id="ARBA00004123"/>
    </source>
</evidence>
<dbReference type="AlphaFoldDB" id="A0AA85KBK2"/>
<dbReference type="InterPro" id="IPR011990">
    <property type="entry name" value="TPR-like_helical_dom_sf"/>
</dbReference>
<dbReference type="InterPro" id="IPR001214">
    <property type="entry name" value="SET_dom"/>
</dbReference>
<dbReference type="Gene3D" id="2.170.270.10">
    <property type="entry name" value="SET domain"/>
    <property type="match status" value="1"/>
</dbReference>
<dbReference type="GO" id="GO:0032259">
    <property type="term" value="P:methylation"/>
    <property type="evidence" value="ECO:0007669"/>
    <property type="project" value="UniProtKB-KW"/>
</dbReference>
<dbReference type="CDD" id="cd10536">
    <property type="entry name" value="SET_SMYD4"/>
    <property type="match status" value="1"/>
</dbReference>
<dbReference type="PROSITE" id="PS50865">
    <property type="entry name" value="ZF_MYND_2"/>
    <property type="match status" value="1"/>
</dbReference>
<name>A0AA85KBK2_TRIRE</name>
<evidence type="ECO:0000259" key="16">
    <source>
        <dbReference type="PROSITE" id="PS50280"/>
    </source>
</evidence>
<keyword evidence="18" id="KW-1185">Reference proteome</keyword>
<dbReference type="PANTHER" id="PTHR46165">
    <property type="entry name" value="SET AND MYND DOMAIN-CONTAINING PROTEIN 4"/>
    <property type="match status" value="1"/>
</dbReference>
<proteinExistence type="predicted"/>
<evidence type="ECO:0000256" key="4">
    <source>
        <dbReference type="ARBA" id="ARBA00022603"/>
    </source>
</evidence>
<keyword evidence="8 15" id="KW-0863">Zinc-finger</keyword>
<evidence type="ECO:0000256" key="14">
    <source>
        <dbReference type="ARBA" id="ARBA00093680"/>
    </source>
</evidence>
<dbReference type="GO" id="GO:0005634">
    <property type="term" value="C:nucleus"/>
    <property type="evidence" value="ECO:0007669"/>
    <property type="project" value="UniProtKB-SubCell"/>
</dbReference>
<dbReference type="InterPro" id="IPR046341">
    <property type="entry name" value="SET_dom_sf"/>
</dbReference>
<dbReference type="Proteomes" id="UP000050795">
    <property type="component" value="Unassembled WGS sequence"/>
</dbReference>
<keyword evidence="7" id="KW-0479">Metal-binding</keyword>
<keyword evidence="3" id="KW-0963">Cytoplasm</keyword>
<dbReference type="GO" id="GO:0008270">
    <property type="term" value="F:zinc ion binding"/>
    <property type="evidence" value="ECO:0007669"/>
    <property type="project" value="UniProtKB-KW"/>
</dbReference>
<dbReference type="SUPFAM" id="SSF82199">
    <property type="entry name" value="SET domain"/>
    <property type="match status" value="1"/>
</dbReference>
<evidence type="ECO:0000313" key="19">
    <source>
        <dbReference type="WBParaSite" id="TREG1_85740.2"/>
    </source>
</evidence>
<dbReference type="InterPro" id="IPR044421">
    <property type="entry name" value="SMYD4_SET"/>
</dbReference>
<dbReference type="WBParaSite" id="TREG1_85740.2">
    <property type="protein sequence ID" value="TREG1_85740.2"/>
    <property type="gene ID" value="TREG1_85740"/>
</dbReference>
<evidence type="ECO:0000256" key="2">
    <source>
        <dbReference type="ARBA" id="ARBA00004496"/>
    </source>
</evidence>
<organism evidence="18 19">
    <name type="scientific">Trichobilharzia regenti</name>
    <name type="common">Nasal bird schistosome</name>
    <dbReference type="NCBI Taxonomy" id="157069"/>
    <lineage>
        <taxon>Eukaryota</taxon>
        <taxon>Metazoa</taxon>
        <taxon>Spiralia</taxon>
        <taxon>Lophotrochozoa</taxon>
        <taxon>Platyhelminthes</taxon>
        <taxon>Trematoda</taxon>
        <taxon>Digenea</taxon>
        <taxon>Strigeidida</taxon>
        <taxon>Schistosomatoidea</taxon>
        <taxon>Schistosomatidae</taxon>
        <taxon>Trichobilharzia</taxon>
    </lineage>
</organism>
<protein>
    <recommendedName>
        <fullName evidence="13">Protein-lysine N-methyltransferase SMYD4</fullName>
    </recommendedName>
    <alternativeName>
        <fullName evidence="14">SET and MYND domain-containing protein 4</fullName>
    </alternativeName>
</protein>
<dbReference type="GO" id="GO:0008168">
    <property type="term" value="F:methyltransferase activity"/>
    <property type="evidence" value="ECO:0007669"/>
    <property type="project" value="UniProtKB-KW"/>
</dbReference>
<evidence type="ECO:0000256" key="5">
    <source>
        <dbReference type="ARBA" id="ARBA00022679"/>
    </source>
</evidence>
<dbReference type="Gene3D" id="1.25.40.10">
    <property type="entry name" value="Tetratricopeptide repeat domain"/>
    <property type="match status" value="2"/>
</dbReference>